<dbReference type="PROSITE" id="PS50075">
    <property type="entry name" value="CARRIER"/>
    <property type="match status" value="3"/>
</dbReference>
<dbReference type="CDD" id="cd17652">
    <property type="entry name" value="A_NRPS_CmdD_like"/>
    <property type="match status" value="2"/>
</dbReference>
<feature type="domain" description="Carrier" evidence="7">
    <location>
        <begin position="3196"/>
        <end position="3271"/>
    </location>
</feature>
<dbReference type="PROSITE" id="PS00012">
    <property type="entry name" value="PHOSPHOPANTETHEINE"/>
    <property type="match status" value="2"/>
</dbReference>
<feature type="domain" description="Carrier" evidence="7">
    <location>
        <begin position="676"/>
        <end position="751"/>
    </location>
</feature>
<dbReference type="InterPro" id="IPR009081">
    <property type="entry name" value="PP-bd_ACP"/>
</dbReference>
<dbReference type="SMART" id="SM00823">
    <property type="entry name" value="PKS_PP"/>
    <property type="match status" value="3"/>
</dbReference>
<dbReference type="CDD" id="cd19531">
    <property type="entry name" value="LCL_NRPS-like"/>
    <property type="match status" value="1"/>
</dbReference>
<dbReference type="Gene3D" id="1.10.1200.10">
    <property type="entry name" value="ACP-like"/>
    <property type="match status" value="3"/>
</dbReference>
<dbReference type="FunFam" id="3.40.50.980:FF:000001">
    <property type="entry name" value="Non-ribosomal peptide synthetase"/>
    <property type="match status" value="2"/>
</dbReference>
<keyword evidence="9" id="KW-1185">Reference proteome</keyword>
<proteinExistence type="inferred from homology"/>
<dbReference type="Pfam" id="PF00668">
    <property type="entry name" value="Condensation"/>
    <property type="match status" value="3"/>
</dbReference>
<dbReference type="InterPro" id="IPR020845">
    <property type="entry name" value="AMP-binding_CS"/>
</dbReference>
<dbReference type="STRING" id="1246995.AFR_12410"/>
<dbReference type="FunFam" id="3.30.300.30:FF:000010">
    <property type="entry name" value="Enterobactin synthetase component F"/>
    <property type="match status" value="3"/>
</dbReference>
<dbReference type="SUPFAM" id="SSF52777">
    <property type="entry name" value="CoA-dependent acyltransferases"/>
    <property type="match status" value="6"/>
</dbReference>
<dbReference type="HOGENOM" id="CLU_000022_11_1_11"/>
<evidence type="ECO:0000256" key="2">
    <source>
        <dbReference type="ARBA" id="ARBA00006432"/>
    </source>
</evidence>
<evidence type="ECO:0000256" key="6">
    <source>
        <dbReference type="ARBA" id="ARBA00023194"/>
    </source>
</evidence>
<dbReference type="GO" id="GO:0072330">
    <property type="term" value="P:monocarboxylic acid biosynthetic process"/>
    <property type="evidence" value="ECO:0007669"/>
    <property type="project" value="UniProtKB-ARBA"/>
</dbReference>
<keyword evidence="3" id="KW-0596">Phosphopantetheine</keyword>
<dbReference type="GO" id="GO:0031177">
    <property type="term" value="F:phosphopantetheine binding"/>
    <property type="evidence" value="ECO:0007669"/>
    <property type="project" value="InterPro"/>
</dbReference>
<dbReference type="Gene3D" id="3.40.50.12780">
    <property type="entry name" value="N-terminal domain of ligase-like"/>
    <property type="match status" value="1"/>
</dbReference>
<dbReference type="InterPro" id="IPR001242">
    <property type="entry name" value="Condensation_dom"/>
</dbReference>
<protein>
    <submittedName>
        <fullName evidence="8">Amino acid adenylation protein</fullName>
    </submittedName>
</protein>
<dbReference type="NCBIfam" id="NF003417">
    <property type="entry name" value="PRK04813.1"/>
    <property type="match status" value="3"/>
</dbReference>
<dbReference type="InterPro" id="IPR020806">
    <property type="entry name" value="PKS_PP-bd"/>
</dbReference>
<dbReference type="GO" id="GO:0005737">
    <property type="term" value="C:cytoplasm"/>
    <property type="evidence" value="ECO:0007669"/>
    <property type="project" value="TreeGrafter"/>
</dbReference>
<keyword evidence="4" id="KW-0597">Phosphoprotein</keyword>
<dbReference type="InterPro" id="IPR010060">
    <property type="entry name" value="NRPS_synth"/>
</dbReference>
<dbReference type="PATRIC" id="fig|1246995.3.peg.2521"/>
<dbReference type="Gene3D" id="3.40.50.980">
    <property type="match status" value="4"/>
</dbReference>
<dbReference type="CDD" id="cd17646">
    <property type="entry name" value="A_NRPS_AB3403-like"/>
    <property type="match status" value="1"/>
</dbReference>
<dbReference type="PROSITE" id="PS00455">
    <property type="entry name" value="AMP_BINDING"/>
    <property type="match status" value="3"/>
</dbReference>
<dbReference type="NCBIfam" id="TIGR01733">
    <property type="entry name" value="AA-adenyl-dom"/>
    <property type="match status" value="3"/>
</dbReference>
<evidence type="ECO:0000313" key="8">
    <source>
        <dbReference type="EMBL" id="AGZ40768.1"/>
    </source>
</evidence>
<dbReference type="CDD" id="cd19534">
    <property type="entry name" value="E_NRPS"/>
    <property type="match status" value="1"/>
</dbReference>
<accession>U5VUU9</accession>
<dbReference type="FunFam" id="1.10.1200.10:FF:000016">
    <property type="entry name" value="Non-ribosomal peptide synthase"/>
    <property type="match status" value="1"/>
</dbReference>
<evidence type="ECO:0000256" key="5">
    <source>
        <dbReference type="ARBA" id="ARBA00022737"/>
    </source>
</evidence>
<dbReference type="FunFam" id="3.40.50.980:FF:000002">
    <property type="entry name" value="Enterobactin synthetase component F"/>
    <property type="match status" value="1"/>
</dbReference>
<dbReference type="GO" id="GO:0044550">
    <property type="term" value="P:secondary metabolite biosynthetic process"/>
    <property type="evidence" value="ECO:0007669"/>
    <property type="project" value="UniProtKB-ARBA"/>
</dbReference>
<comment type="similarity">
    <text evidence="2">Belongs to the ATP-dependent AMP-binding enzyme family.</text>
</comment>
<evidence type="ECO:0000256" key="4">
    <source>
        <dbReference type="ARBA" id="ARBA00022553"/>
    </source>
</evidence>
<comment type="cofactor">
    <cofactor evidence="1">
        <name>pantetheine 4'-phosphate</name>
        <dbReference type="ChEBI" id="CHEBI:47942"/>
    </cofactor>
</comment>
<dbReference type="FunFam" id="1.10.1200.10:FF:000005">
    <property type="entry name" value="Nonribosomal peptide synthetase 1"/>
    <property type="match status" value="2"/>
</dbReference>
<dbReference type="GO" id="GO:0043041">
    <property type="term" value="P:amino acid activation for nonribosomal peptide biosynthetic process"/>
    <property type="evidence" value="ECO:0007669"/>
    <property type="project" value="TreeGrafter"/>
</dbReference>
<dbReference type="GO" id="GO:0017000">
    <property type="term" value="P:antibiotic biosynthetic process"/>
    <property type="evidence" value="ECO:0007669"/>
    <property type="project" value="UniProtKB-KW"/>
</dbReference>
<dbReference type="FunFam" id="3.40.50.12780:FF:000012">
    <property type="entry name" value="Non-ribosomal peptide synthetase"/>
    <property type="match status" value="3"/>
</dbReference>
<evidence type="ECO:0000313" key="9">
    <source>
        <dbReference type="Proteomes" id="UP000017746"/>
    </source>
</evidence>
<name>U5VUU9_9ACTN</name>
<dbReference type="GO" id="GO:0008610">
    <property type="term" value="P:lipid biosynthetic process"/>
    <property type="evidence" value="ECO:0007669"/>
    <property type="project" value="UniProtKB-ARBA"/>
</dbReference>
<dbReference type="InterPro" id="IPR042099">
    <property type="entry name" value="ANL_N_sf"/>
</dbReference>
<dbReference type="KEGG" id="afs:AFR_12410"/>
<reference evidence="8 9" key="1">
    <citation type="journal article" date="2014" name="J. Biotechnol.">
        <title>Complete genome sequence of the actinobacterium Actinoplanes friuliensis HAG 010964, producer of the lipopeptide antibiotic friulimycin.</title>
        <authorList>
            <person name="Ruckert C."/>
            <person name="Szczepanowski R."/>
            <person name="Albersmeier A."/>
            <person name="Goesmann A."/>
            <person name="Fischer N."/>
            <person name="Steinkamper A."/>
            <person name="Puhler A."/>
            <person name="Biener R."/>
            <person name="Schwartz D."/>
            <person name="Kalinowski J."/>
        </authorList>
    </citation>
    <scope>NUCLEOTIDE SEQUENCE [LARGE SCALE GENOMIC DNA]</scope>
    <source>
        <strain evidence="8 9">DSM 7358</strain>
    </source>
</reference>
<feature type="domain" description="Carrier" evidence="7">
    <location>
        <begin position="1712"/>
        <end position="1786"/>
    </location>
</feature>
<keyword evidence="5" id="KW-0677">Repeat</keyword>
<dbReference type="InterPro" id="IPR000873">
    <property type="entry name" value="AMP-dep_synth/lig_dom"/>
</dbReference>
<dbReference type="InterPro" id="IPR025110">
    <property type="entry name" value="AMP-bd_C"/>
</dbReference>
<evidence type="ECO:0000259" key="7">
    <source>
        <dbReference type="PROSITE" id="PS50075"/>
    </source>
</evidence>
<dbReference type="InterPro" id="IPR023213">
    <property type="entry name" value="CAT-like_dom_sf"/>
</dbReference>
<dbReference type="Gene3D" id="2.30.38.10">
    <property type="entry name" value="Luciferase, Domain 3"/>
    <property type="match status" value="2"/>
</dbReference>
<dbReference type="Pfam" id="PF00550">
    <property type="entry name" value="PP-binding"/>
    <property type="match status" value="3"/>
</dbReference>
<dbReference type="PANTHER" id="PTHR45527">
    <property type="entry name" value="NONRIBOSOMAL PEPTIDE SYNTHETASE"/>
    <property type="match status" value="1"/>
</dbReference>
<dbReference type="Proteomes" id="UP000017746">
    <property type="component" value="Chromosome"/>
</dbReference>
<dbReference type="EMBL" id="CP006272">
    <property type="protein sequence ID" value="AGZ40768.1"/>
    <property type="molecule type" value="Genomic_DNA"/>
</dbReference>
<dbReference type="eggNOG" id="COG1020">
    <property type="taxonomic scope" value="Bacteria"/>
</dbReference>
<dbReference type="FunFam" id="2.30.38.10:FF:000001">
    <property type="entry name" value="Non-ribosomal peptide synthetase PvdI"/>
    <property type="match status" value="3"/>
</dbReference>
<dbReference type="GO" id="GO:0003824">
    <property type="term" value="F:catalytic activity"/>
    <property type="evidence" value="ECO:0007669"/>
    <property type="project" value="InterPro"/>
</dbReference>
<evidence type="ECO:0000256" key="1">
    <source>
        <dbReference type="ARBA" id="ARBA00001957"/>
    </source>
</evidence>
<dbReference type="Pfam" id="PF00501">
    <property type="entry name" value="AMP-binding"/>
    <property type="match status" value="3"/>
</dbReference>
<dbReference type="Gene3D" id="3.30.559.30">
    <property type="entry name" value="Nonribosomal peptide synthetase, condensation domain"/>
    <property type="match status" value="4"/>
</dbReference>
<dbReference type="InterPro" id="IPR045851">
    <property type="entry name" value="AMP-bd_C_sf"/>
</dbReference>
<dbReference type="InterPro" id="IPR010071">
    <property type="entry name" value="AA_adenyl_dom"/>
</dbReference>
<dbReference type="Gene3D" id="3.30.300.30">
    <property type="match status" value="3"/>
</dbReference>
<evidence type="ECO:0000256" key="3">
    <source>
        <dbReference type="ARBA" id="ARBA00022450"/>
    </source>
</evidence>
<dbReference type="Gene3D" id="3.30.559.10">
    <property type="entry name" value="Chloramphenicol acetyltransferase-like domain"/>
    <property type="match status" value="3"/>
</dbReference>
<dbReference type="InterPro" id="IPR036736">
    <property type="entry name" value="ACP-like_sf"/>
</dbReference>
<dbReference type="SUPFAM" id="SSF56801">
    <property type="entry name" value="Acetyl-CoA synthetase-like"/>
    <property type="match status" value="3"/>
</dbReference>
<keyword evidence="6" id="KW-0045">Antibiotic biosynthesis</keyword>
<gene>
    <name evidence="8" type="ORF">AFR_12410</name>
</gene>
<dbReference type="NCBIfam" id="TIGR01720">
    <property type="entry name" value="NRPS-para261"/>
    <property type="match status" value="1"/>
</dbReference>
<dbReference type="CDD" id="cd19543">
    <property type="entry name" value="DCL_NRPS"/>
    <property type="match status" value="1"/>
</dbReference>
<sequence>MRCGLPSGIAWRDDRVPVCAAALHVVLSRYSGGQDVAVAAATTDGLHLLGPASEAVDTLAALVETFRAAAGTPSGPPVTGDLARVVVAAGRTVVPPETVLVVRPRTGADPRIDLEYRTDRLTEPDVRRTAGHLSRVLAAIADHPTLPPAEVDLLTADERRLVVQAARGAEHPAPPALWPELVEAQARRTPERPAVLASGTTLTYAELDTSANRLARLLIRHGAGPETIVALVLPRSVEIVIAQLAVAKAGAAFLPVDPAYPAPRIAAMLGDARPVAVVTRGDVATTADQIVLDDAQVRAELDGLSGSTVTDADRRSPLRGCHPAYVIFTSGSTGVPKGVVVPHHGLAHFCAAEAGHLGVEPGDRVLQFSSPSFDASVLESGMALPAGAALVVPPPGAVAGEQLAEVLATGRITHALIPPAALATLPAGALPDLRTLLVGGEACDATLVTRWAPGRRMINAYGPTEITVVATWTSPLTPGAVPPIGTPLPGTACYVLDHRLRPVPFGAVGELYVAGAGVARGYLRRPGLTAQRFVADPFGGPGDRMYRTGDRVRRSADGRLDFLGRADDQVKIRGFRIEPGEIEAVLTRHRSVARAAVVAREDRPGVKRLVAYVVPQSPSGVDVAVLRAHMAAVLPDHMVPAAFVALTALPVSRNGKLDQRALPAPTFDRAAPAGGPPRTLTEQLVAEVWADVLQVTAVGRDDDFFALGGDSLLAVRASARLHAALGVRLPARAAFDARTVAALSDLLTGAATENPDAITRQDRARPLPLSTHQRRLWTHQHLAPGSTDNNTGVGLLLRGELDLRALRTALDALTERHESLRTTFTEVDGEPRQVIAGRALLPLRLVDRAGPVDEVLAGELRRPFDLTTGPLTRAVLVSTGPAEHVLLIAQHHIITDGQSVRVLTDELATLYEAAVTGPAAVALPELAVQYADFAAWERDRSATTTAARLPYWRDRLAGAEPLHLPADGTGDGGTAGGLHRRTIRAGLTSQLEQLGRQHGTTLYMTLVAAVQVLLARYTGQNDITLGTVTSGRDRTELDRLTGFFVNTLVLRGSVDRRESFARRLADVRETVLDAFTHDVPYDRLVEDLRPDGDLVRAVVVLQPDLVAEHRAAGVRFTQYDLPRPDARFDLVVEFVPHGDTLELVLEYRTGVFSATRVAALGEHLMRLLEGVTAAPAAALGTVGLLSAEERIELLIRRNDTARAIPATTLPQLVARQVARTPDRPAIRSAAGDLSYAQLWSRVNRLARLLIRHGAGPERIVALALPRSADIVTAELAVSQTGAAFLPVDPDYPQSRIALMLGDAAPVLVLTHAGLTDRLPAGAPVLTLDDPAVRDTVAALPDSEVDDGERLAPLRLDHPAYVIYTSGSTGRPKGVVIAHRGLASFSAAEIEHYAVRPGDRVLQFASPSFDASILELCMALPAGAALVVPPDGPLLGDRLAAVLRDHLVTHALIPPAALATVPDGETLPGFGCVIVGGDACGADLVARWAPGRRMINSYGPTESTVVSTWSEPLTPGRTPPIGRPIPNTRVYVLDAGLGPVPDGAPGELYVAGSGLARGYLGRPGLTAERFVADPFGPAGHRMYRTGDLVRWDAGGRLEFLGRADDQVKIRGFRIELGEVTAALTELDGIRNAAVVVRTEESGTRRLVAYVVPTPDGDHDAVRLRARLATTLPEHMIPAAWVFLDALPTDPNGKLDRRALPAPDLTAATELYVAPRSAAEQVLTDIWAAVLGVPRAGVEDDFFALGGDSILSIQVVSQARAAGLLVTSRDIFRHRTVAALAAAGAIAPAAAPTADRGPVTGTSPLTPIQRWLLESRPGRAGKFDQWLAFELTPQVDEDTLRTALSAVLAHHDALRAVFPGSGDDRRMRIGPPQPAVLPRRQLPAGPAPEALPAEVERAHGDLDLARGPLLRATLIDIEDGPTMLVLVVHHLVVDAVSWRLLAEDLQDAYRQITTGAAVRLPARTTSFLDWANRLAAHTAAGGFDDELPHWADILTHDTALPVDGIGPDTAADTRSVTVRLDRDRTAALLHDVPAVYRTQINDVLLTALGATLRDWTGNRVLVDLEGHGREEILDGTDLTRTVGWFTTVYPVALTVPAGADWGTALKAVKEQLRAVPRRGIGFGALRRLTTGRLPAGAQPQIAFNYLGQFSVPDGDIFHGPPAGLALTEDPDAPRPHALEVVGRITAGHLELTWSYGRHRHHRDTVAGLADRMVAALGEIITHCAGPDAGGRTPSDFPLARLDHAAVDRLTGPGTDVADIYPLTAMQAGMVFHGLDPAGGQAYFQQTTFVLDGVADPVRLATAWQRVVDATPVLRTAVAWDGLTEPVQIVHRGARLPVTHLDWTGYDDGTRRHALRRLLDTDRAQGLDLSRAPLLRLTLARLSPTEVQVVWTFHHLLLDGWSIFQVLSDVFTCHGGLRDGTPHTLPARRPFRDHVAWLATQDDTAAEQHWRTVLTGFSAPTPLPYDREPSPGAPAASTLRHTTTLGDDESRRLDGLARGNGLTLNTLVQGAWAILLARCSGQPDVCFGATVSGRPAALTGADTITGLFINTLPVRVDVDPGADALSWLRELQAAQTEARQYEHLPLARLRALSDVPAESGLFDSIVVFENYPIDDTATRAHGLRLRDLEAVETTNFALSLIVYPGPQLSFALGYDPAVFDGGTAGRLAGHLRTLLTELAGDPHRPVGALPMLTAAEHQRVLRQGTGAVHPVPESTLVDLLNAQRDRSPHARAVSFSGETLTYAELADWSDRVARRLIADGAGPERCVAVALPRSLELVVALVAVLKSGAAYLPVDPDLPAARITTMLDDARPVLVLDRPETMREADGPVTTGPARPGPDHPAYVIYTSGSTGRPKGVAVPHRGIVNRLLWMQDEYRLDTGDVVLQKTPAGFDVSVWEFFWPLITGAHLVVARPGGHREPAYLAELIRSAGVTTVHFVPSMLRAFLAAPAAAGCTGLRQVICSGEALPGDVAAAFHALLPATLHNLYGPTEASVDVTYHPCRPDAGDGPVPIGRPVRNTRTYVLDRDLRPVPPGVPGRLYLAGVQLARGYLHRPGLTAQRFVADPYGEPGERMYHTGDLARWLPDGTLGFLGRTDDQVKIRGNRIEPGEIEAALCRLPEVTQAVVVARDDRLVAYLVPPSGTTPDPARLRAALATDLPQYMVPSAFVVLDGLPLSPNGKLDRAALPAPDLSATTGATPTAPRTEAEKVIAGIWAEVLGNDRIGVQDSFFDLGGDSIRSMLVASRTGAAFGVTLHPRDILTARTVAALAVLVEDRILQELERLAADAGDPRQGAPDVV</sequence>
<dbReference type="Pfam" id="PF13193">
    <property type="entry name" value="AMP-binding_C"/>
    <property type="match status" value="3"/>
</dbReference>
<organism evidence="8 9">
    <name type="scientific">Actinoplanes friuliensis DSM 7358</name>
    <dbReference type="NCBI Taxonomy" id="1246995"/>
    <lineage>
        <taxon>Bacteria</taxon>
        <taxon>Bacillati</taxon>
        <taxon>Actinomycetota</taxon>
        <taxon>Actinomycetes</taxon>
        <taxon>Micromonosporales</taxon>
        <taxon>Micromonosporaceae</taxon>
        <taxon>Actinoplanes</taxon>
    </lineage>
</organism>
<dbReference type="PANTHER" id="PTHR45527:SF1">
    <property type="entry name" value="FATTY ACID SYNTHASE"/>
    <property type="match status" value="1"/>
</dbReference>
<dbReference type="SUPFAM" id="SSF47336">
    <property type="entry name" value="ACP-like"/>
    <property type="match status" value="3"/>
</dbReference>
<dbReference type="InterPro" id="IPR006162">
    <property type="entry name" value="Ppantetheine_attach_site"/>
</dbReference>